<dbReference type="EMBL" id="BMGC01000007">
    <property type="protein sequence ID" value="GGB27352.1"/>
    <property type="molecule type" value="Genomic_DNA"/>
</dbReference>
<accession>A0A916T3P2</accession>
<comment type="caution">
    <text evidence="3">The sequence shown here is derived from an EMBL/GenBank/DDBJ whole genome shotgun (WGS) entry which is preliminary data.</text>
</comment>
<reference evidence="3" key="2">
    <citation type="submission" date="2020-09" db="EMBL/GenBank/DDBJ databases">
        <authorList>
            <person name="Sun Q."/>
            <person name="Zhou Y."/>
        </authorList>
    </citation>
    <scope>NUCLEOTIDE SEQUENCE</scope>
    <source>
        <strain evidence="3">CGMCC 1.12827</strain>
    </source>
</reference>
<gene>
    <name evidence="3" type="ORF">GCM10011489_14390</name>
</gene>
<feature type="compositionally biased region" description="Polar residues" evidence="1">
    <location>
        <begin position="125"/>
        <end position="135"/>
    </location>
</feature>
<keyword evidence="2" id="KW-1133">Transmembrane helix</keyword>
<dbReference type="InterPro" id="IPR007060">
    <property type="entry name" value="FtsL/DivIC"/>
</dbReference>
<organism evidence="3 4">
    <name type="scientific">Gordonia jinhuaensis</name>
    <dbReference type="NCBI Taxonomy" id="1517702"/>
    <lineage>
        <taxon>Bacteria</taxon>
        <taxon>Bacillati</taxon>
        <taxon>Actinomycetota</taxon>
        <taxon>Actinomycetes</taxon>
        <taxon>Mycobacteriales</taxon>
        <taxon>Gordoniaceae</taxon>
        <taxon>Gordonia</taxon>
    </lineage>
</organism>
<proteinExistence type="predicted"/>
<protein>
    <recommendedName>
        <fullName evidence="5">Septum formation initiator</fullName>
    </recommendedName>
</protein>
<keyword evidence="2" id="KW-0472">Membrane</keyword>
<keyword evidence="2" id="KW-0812">Transmembrane</keyword>
<evidence type="ECO:0008006" key="5">
    <source>
        <dbReference type="Google" id="ProtNLM"/>
    </source>
</evidence>
<dbReference type="RefSeq" id="WP_188585914.1">
    <property type="nucleotide sequence ID" value="NZ_BMGC01000007.1"/>
</dbReference>
<feature type="transmembrane region" description="Helical" evidence="2">
    <location>
        <begin position="20"/>
        <end position="42"/>
    </location>
</feature>
<sequence>MSETAAGLANRFEGMNPKRVLILAVVLTIVALTLAVPLRTYFSQQSEYQQLKSSNAQLDREVSDLQQKVDRQNDPAYIEAQARERLQFVKPGDKAFTMQYPPAPTLSPEEAKKQREASRPWYTNLWESVSDPSHG</sequence>
<dbReference type="Pfam" id="PF04977">
    <property type="entry name" value="DivIC"/>
    <property type="match status" value="1"/>
</dbReference>
<feature type="compositionally biased region" description="Basic and acidic residues" evidence="1">
    <location>
        <begin position="109"/>
        <end position="118"/>
    </location>
</feature>
<evidence type="ECO:0000256" key="1">
    <source>
        <dbReference type="SAM" id="MobiDB-lite"/>
    </source>
</evidence>
<evidence type="ECO:0000313" key="3">
    <source>
        <dbReference type="EMBL" id="GGB27352.1"/>
    </source>
</evidence>
<keyword evidence="4" id="KW-1185">Reference proteome</keyword>
<feature type="region of interest" description="Disordered" evidence="1">
    <location>
        <begin position="99"/>
        <end position="135"/>
    </location>
</feature>
<name>A0A916T3P2_9ACTN</name>
<dbReference type="Proteomes" id="UP000621454">
    <property type="component" value="Unassembled WGS sequence"/>
</dbReference>
<reference evidence="3" key="1">
    <citation type="journal article" date="2014" name="Int. J. Syst. Evol. Microbiol.">
        <title>Complete genome sequence of Corynebacterium casei LMG S-19264T (=DSM 44701T), isolated from a smear-ripened cheese.</title>
        <authorList>
            <consortium name="US DOE Joint Genome Institute (JGI-PGF)"/>
            <person name="Walter F."/>
            <person name="Albersmeier A."/>
            <person name="Kalinowski J."/>
            <person name="Ruckert C."/>
        </authorList>
    </citation>
    <scope>NUCLEOTIDE SEQUENCE</scope>
    <source>
        <strain evidence="3">CGMCC 1.12827</strain>
    </source>
</reference>
<evidence type="ECO:0000313" key="4">
    <source>
        <dbReference type="Proteomes" id="UP000621454"/>
    </source>
</evidence>
<evidence type="ECO:0000256" key="2">
    <source>
        <dbReference type="SAM" id="Phobius"/>
    </source>
</evidence>
<dbReference type="AlphaFoldDB" id="A0A916T3P2"/>